<keyword evidence="3 4" id="KW-0413">Isomerase</keyword>
<sequence length="285" mass="31276">MGAVEIPGALQLENGDDGLTRVLIDTPQAEAEIFLHGAHITRWVPAGKRPVLFTSSRSLYAPGKPIRGGVPLVFPWFGPRGGGLPGPMHGYARISEWTLHATSMRDDGAVELVFTLPRVDAFRLAYRVAVGARLEMELDVRNTSAEELCFEEAFHTYFAVGDIHQVSISGVEGTEYIDKADGFQRKRHPAEPIRIDRYTDQVHVNTTGVCVIDDAAWARRIVIAKSGSATTVVWNPWSDKTPGMPDMAPEDWREMVCVETANAGENGIRLGPGASHIMRATMKVE</sequence>
<proteinExistence type="inferred from homology"/>
<dbReference type="GO" id="GO:0005975">
    <property type="term" value="P:carbohydrate metabolic process"/>
    <property type="evidence" value="ECO:0007669"/>
    <property type="project" value="InterPro"/>
</dbReference>
<dbReference type="InParanoid" id="Q01QA0"/>
<dbReference type="EC" id="5.1.3.15" evidence="4"/>
<dbReference type="STRING" id="234267.Acid_7259"/>
<evidence type="ECO:0000256" key="5">
    <source>
        <dbReference type="PIRSR" id="PIRSR016020-1"/>
    </source>
</evidence>
<dbReference type="GO" id="GO:0030246">
    <property type="term" value="F:carbohydrate binding"/>
    <property type="evidence" value="ECO:0007669"/>
    <property type="project" value="UniProtKB-UniRule"/>
</dbReference>
<evidence type="ECO:0000256" key="4">
    <source>
        <dbReference type="PIRNR" id="PIRNR016020"/>
    </source>
</evidence>
<evidence type="ECO:0000256" key="2">
    <source>
        <dbReference type="ARBA" id="ARBA00005866"/>
    </source>
</evidence>
<feature type="active site" evidence="5">
    <location>
        <position position="155"/>
    </location>
</feature>
<dbReference type="CDD" id="cd09020">
    <property type="entry name" value="D-hex-6-P-epi_like"/>
    <property type="match status" value="1"/>
</dbReference>
<dbReference type="eggNOG" id="COG0676">
    <property type="taxonomic scope" value="Bacteria"/>
</dbReference>
<dbReference type="InterPro" id="IPR014718">
    <property type="entry name" value="GH-type_carb-bd"/>
</dbReference>
<dbReference type="KEGG" id="sus:Acid_7259"/>
<name>Q01QA0_SOLUE</name>
<dbReference type="FunCoup" id="Q01QA0">
    <property type="interactions" value="391"/>
</dbReference>
<protein>
    <recommendedName>
        <fullName evidence="4">Putative glucose-6-phosphate 1-epimerase</fullName>
        <ecNumber evidence="4">5.1.3.15</ecNumber>
    </recommendedName>
</protein>
<dbReference type="SUPFAM" id="SSF74650">
    <property type="entry name" value="Galactose mutarotase-like"/>
    <property type="match status" value="1"/>
</dbReference>
<dbReference type="PANTHER" id="PTHR11122">
    <property type="entry name" value="APOSPORY-ASSOCIATED PROTEIN C-RELATED"/>
    <property type="match status" value="1"/>
</dbReference>
<evidence type="ECO:0000256" key="3">
    <source>
        <dbReference type="ARBA" id="ARBA00023235"/>
    </source>
</evidence>
<dbReference type="HOGENOM" id="CLU_048345_4_0_0"/>
<reference evidence="6" key="1">
    <citation type="submission" date="2006-10" db="EMBL/GenBank/DDBJ databases">
        <title>Complete sequence of Solibacter usitatus Ellin6076.</title>
        <authorList>
            <consortium name="US DOE Joint Genome Institute"/>
            <person name="Copeland A."/>
            <person name="Lucas S."/>
            <person name="Lapidus A."/>
            <person name="Barry K."/>
            <person name="Detter J.C."/>
            <person name="Glavina del Rio T."/>
            <person name="Hammon N."/>
            <person name="Israni S."/>
            <person name="Dalin E."/>
            <person name="Tice H."/>
            <person name="Pitluck S."/>
            <person name="Thompson L.S."/>
            <person name="Brettin T."/>
            <person name="Bruce D."/>
            <person name="Han C."/>
            <person name="Tapia R."/>
            <person name="Gilna P."/>
            <person name="Schmutz J."/>
            <person name="Larimer F."/>
            <person name="Land M."/>
            <person name="Hauser L."/>
            <person name="Kyrpides N."/>
            <person name="Mikhailova N."/>
            <person name="Janssen P.H."/>
            <person name="Kuske C.R."/>
            <person name="Richardson P."/>
        </authorList>
    </citation>
    <scope>NUCLEOTIDE SEQUENCE</scope>
    <source>
        <strain evidence="6">Ellin6076</strain>
    </source>
</reference>
<dbReference type="GO" id="GO:0047938">
    <property type="term" value="F:glucose-6-phosphate 1-epimerase activity"/>
    <property type="evidence" value="ECO:0007669"/>
    <property type="project" value="UniProtKB-UniRule"/>
</dbReference>
<organism evidence="6">
    <name type="scientific">Solibacter usitatus (strain Ellin6076)</name>
    <dbReference type="NCBI Taxonomy" id="234267"/>
    <lineage>
        <taxon>Bacteria</taxon>
        <taxon>Pseudomonadati</taxon>
        <taxon>Acidobacteriota</taxon>
        <taxon>Terriglobia</taxon>
        <taxon>Bryobacterales</taxon>
        <taxon>Solibacteraceae</taxon>
        <taxon>Candidatus Solibacter</taxon>
    </lineage>
</organism>
<dbReference type="InterPro" id="IPR025532">
    <property type="entry name" value="G6P_1-epimerase"/>
</dbReference>
<comment type="catalytic activity">
    <reaction evidence="1">
        <text>alpha-D-glucose 6-phosphate = beta-D-glucose 6-phosphate</text>
        <dbReference type="Rhea" id="RHEA:16249"/>
        <dbReference type="ChEBI" id="CHEBI:58225"/>
        <dbReference type="ChEBI" id="CHEBI:58247"/>
        <dbReference type="EC" id="5.1.3.15"/>
    </reaction>
</comment>
<dbReference type="PIRSF" id="PIRSF016020">
    <property type="entry name" value="PHexose_mutarotase"/>
    <property type="match status" value="1"/>
</dbReference>
<evidence type="ECO:0000313" key="6">
    <source>
        <dbReference type="EMBL" id="ABJ88170.1"/>
    </source>
</evidence>
<accession>Q01QA0</accession>
<feature type="active site" evidence="5">
    <location>
        <position position="259"/>
    </location>
</feature>
<dbReference type="PANTHER" id="PTHR11122:SF13">
    <property type="entry name" value="GLUCOSE-6-PHOSPHATE 1-EPIMERASE"/>
    <property type="match status" value="1"/>
</dbReference>
<dbReference type="AlphaFoldDB" id="Q01QA0"/>
<gene>
    <name evidence="6" type="ordered locus">Acid_7259</name>
</gene>
<evidence type="ECO:0000256" key="1">
    <source>
        <dbReference type="ARBA" id="ARBA00001096"/>
    </source>
</evidence>
<dbReference type="EMBL" id="CP000473">
    <property type="protein sequence ID" value="ABJ88170.1"/>
    <property type="molecule type" value="Genomic_DNA"/>
</dbReference>
<comment type="similarity">
    <text evidence="2 4">Belongs to the glucose-6-phosphate 1-epimerase family.</text>
</comment>
<dbReference type="OrthoDB" id="9790727at2"/>
<dbReference type="InterPro" id="IPR011013">
    <property type="entry name" value="Gal_mutarotase_sf_dom"/>
</dbReference>
<dbReference type="Gene3D" id="2.70.98.10">
    <property type="match status" value="1"/>
</dbReference>
<dbReference type="InterPro" id="IPR008183">
    <property type="entry name" value="Aldose_1/G6P_1-epimerase"/>
</dbReference>
<dbReference type="Pfam" id="PF01263">
    <property type="entry name" value="Aldose_epim"/>
    <property type="match status" value="1"/>
</dbReference>